<reference evidence="2 3" key="1">
    <citation type="submission" date="2018-11" db="EMBL/GenBank/DDBJ databases">
        <title>Draft genome of Simplicispira Flexivirga sp. BO-16.</title>
        <authorList>
            <person name="Im W.T."/>
        </authorList>
    </citation>
    <scope>NUCLEOTIDE SEQUENCE [LARGE SCALE GENOMIC DNA]</scope>
    <source>
        <strain evidence="2 3">BO-16</strain>
    </source>
</reference>
<dbReference type="AlphaFoldDB" id="A0A3M9MBY4"/>
<gene>
    <name evidence="2" type="ORF">EFY87_08010</name>
</gene>
<dbReference type="InterPro" id="IPR010985">
    <property type="entry name" value="Ribbon_hlx_hlx"/>
</dbReference>
<dbReference type="SUPFAM" id="SSF47598">
    <property type="entry name" value="Ribbon-helix-helix"/>
    <property type="match status" value="1"/>
</dbReference>
<keyword evidence="2" id="KW-0238">DNA-binding</keyword>
<dbReference type="GO" id="GO:0006355">
    <property type="term" value="P:regulation of DNA-templated transcription"/>
    <property type="evidence" value="ECO:0007669"/>
    <property type="project" value="InterPro"/>
</dbReference>
<feature type="region of interest" description="Disordered" evidence="1">
    <location>
        <begin position="75"/>
        <end position="96"/>
    </location>
</feature>
<accession>A0A3M9MBY4</accession>
<dbReference type="OrthoDB" id="4774572at2"/>
<dbReference type="EMBL" id="RJJQ01000006">
    <property type="protein sequence ID" value="RNI23079.1"/>
    <property type="molecule type" value="Genomic_DNA"/>
</dbReference>
<dbReference type="Proteomes" id="UP000271678">
    <property type="component" value="Unassembled WGS sequence"/>
</dbReference>
<dbReference type="RefSeq" id="WP_123270954.1">
    <property type="nucleotide sequence ID" value="NZ_RJJQ01000006.1"/>
</dbReference>
<organism evidence="2 3">
    <name type="scientific">Flexivirga caeni</name>
    <dbReference type="NCBI Taxonomy" id="2294115"/>
    <lineage>
        <taxon>Bacteria</taxon>
        <taxon>Bacillati</taxon>
        <taxon>Actinomycetota</taxon>
        <taxon>Actinomycetes</taxon>
        <taxon>Micrococcales</taxon>
        <taxon>Dermacoccaceae</taxon>
        <taxon>Flexivirga</taxon>
    </lineage>
</organism>
<comment type="caution">
    <text evidence="2">The sequence shown here is derived from an EMBL/GenBank/DDBJ whole genome shotgun (WGS) entry which is preliminary data.</text>
</comment>
<dbReference type="GO" id="GO:0003677">
    <property type="term" value="F:DNA binding"/>
    <property type="evidence" value="ECO:0007669"/>
    <property type="project" value="UniProtKB-KW"/>
</dbReference>
<name>A0A3M9MBY4_9MICO</name>
<evidence type="ECO:0000313" key="3">
    <source>
        <dbReference type="Proteomes" id="UP000271678"/>
    </source>
</evidence>
<sequence length="96" mass="10249">MSDVKTLAIRLDGDLHNQLTILAKLTGISITDAIRTAIEKEVEAMAANPETAAKASKFQDAIARQADEQRAAIEALFGTTPVEPSKPRTARKSATS</sequence>
<protein>
    <submittedName>
        <fullName evidence="2">DNA-binding protein</fullName>
    </submittedName>
</protein>
<evidence type="ECO:0000313" key="2">
    <source>
        <dbReference type="EMBL" id="RNI23079.1"/>
    </source>
</evidence>
<proteinExistence type="predicted"/>
<keyword evidence="3" id="KW-1185">Reference proteome</keyword>
<evidence type="ECO:0000256" key="1">
    <source>
        <dbReference type="SAM" id="MobiDB-lite"/>
    </source>
</evidence>